<dbReference type="Gene3D" id="3.20.20.100">
    <property type="entry name" value="NADP-dependent oxidoreductase domain"/>
    <property type="match status" value="1"/>
</dbReference>
<proteinExistence type="predicted"/>
<dbReference type="SUPFAM" id="SSF54862">
    <property type="entry name" value="4Fe-4S ferredoxins"/>
    <property type="match status" value="1"/>
</dbReference>
<dbReference type="EMBL" id="BARS01005733">
    <property type="protein sequence ID" value="GAF77883.1"/>
    <property type="molecule type" value="Genomic_DNA"/>
</dbReference>
<dbReference type="SUPFAM" id="SSF51430">
    <property type="entry name" value="NAD(P)-linked oxidoreductase"/>
    <property type="match status" value="1"/>
</dbReference>
<dbReference type="AlphaFoldDB" id="X0SA17"/>
<dbReference type="PANTHER" id="PTHR43312">
    <property type="entry name" value="D-THREO-ALDOSE 1-DEHYDROGENASE"/>
    <property type="match status" value="1"/>
</dbReference>
<dbReference type="PROSITE" id="PS00198">
    <property type="entry name" value="4FE4S_FER_1"/>
    <property type="match status" value="1"/>
</dbReference>
<evidence type="ECO:0000259" key="1">
    <source>
        <dbReference type="PROSITE" id="PS51379"/>
    </source>
</evidence>
<feature type="non-terminal residue" evidence="2">
    <location>
        <position position="1"/>
    </location>
</feature>
<dbReference type="Pfam" id="PF00248">
    <property type="entry name" value="Aldo_ket_red"/>
    <property type="match status" value="1"/>
</dbReference>
<dbReference type="PROSITE" id="PS51379">
    <property type="entry name" value="4FE4S_FER_2"/>
    <property type="match status" value="1"/>
</dbReference>
<dbReference type="InterPro" id="IPR017896">
    <property type="entry name" value="4Fe4S_Fe-S-bd"/>
</dbReference>
<comment type="caution">
    <text evidence="2">The sequence shown here is derived from an EMBL/GenBank/DDBJ whole genome shotgun (WGS) entry which is preliminary data.</text>
</comment>
<dbReference type="InterPro" id="IPR036812">
    <property type="entry name" value="NAD(P)_OxRdtase_dom_sf"/>
</dbReference>
<feature type="domain" description="4Fe-4S ferredoxin-type" evidence="1">
    <location>
        <begin position="203"/>
        <end position="235"/>
    </location>
</feature>
<dbReference type="InterPro" id="IPR053135">
    <property type="entry name" value="AKR2_Oxidoreductase"/>
</dbReference>
<organism evidence="2">
    <name type="scientific">marine sediment metagenome</name>
    <dbReference type="NCBI Taxonomy" id="412755"/>
    <lineage>
        <taxon>unclassified sequences</taxon>
        <taxon>metagenomes</taxon>
        <taxon>ecological metagenomes</taxon>
    </lineage>
</organism>
<sequence>LDYIDIYQFHGVNDQETLDKILDPEDGLKNTFEKAKKAGKIRHIGITSHKMDAVKAQVKTGYFETVMFPFNFITCEPADELLPLCREYDVGFINMKPMAGGMLEDTSVAFKYLFQFPDIAMIPGIEKVSEIEEIVSLYEGSHEMTTAEIEKMEQLREELGTRFCRRCEYCQPCQQEIPIAMLMAFPSFVKRLPPDWYLKNPRIPGMMEKAVECIECGECETKCPYNLPIREMIKESYNLFQEMKANHSK</sequence>
<evidence type="ECO:0000313" key="2">
    <source>
        <dbReference type="EMBL" id="GAF77883.1"/>
    </source>
</evidence>
<reference evidence="2" key="1">
    <citation type="journal article" date="2014" name="Front. Microbiol.">
        <title>High frequency of phylogenetically diverse reductive dehalogenase-homologous genes in deep subseafloor sedimentary metagenomes.</title>
        <authorList>
            <person name="Kawai M."/>
            <person name="Futagami T."/>
            <person name="Toyoda A."/>
            <person name="Takaki Y."/>
            <person name="Nishi S."/>
            <person name="Hori S."/>
            <person name="Arai W."/>
            <person name="Tsubouchi T."/>
            <person name="Morono Y."/>
            <person name="Uchiyama I."/>
            <person name="Ito T."/>
            <person name="Fujiyama A."/>
            <person name="Inagaki F."/>
            <person name="Takami H."/>
        </authorList>
    </citation>
    <scope>NUCLEOTIDE SEQUENCE</scope>
    <source>
        <strain evidence="2">Expedition CK06-06</strain>
    </source>
</reference>
<name>X0SA17_9ZZZZ</name>
<dbReference type="PANTHER" id="PTHR43312:SF1">
    <property type="entry name" value="NADP-DEPENDENT OXIDOREDUCTASE DOMAIN-CONTAINING PROTEIN"/>
    <property type="match status" value="1"/>
</dbReference>
<accession>X0SA17</accession>
<dbReference type="InterPro" id="IPR023210">
    <property type="entry name" value="NADP_OxRdtase_dom"/>
</dbReference>
<dbReference type="Pfam" id="PF13534">
    <property type="entry name" value="Fer4_17"/>
    <property type="match status" value="1"/>
</dbReference>
<dbReference type="InterPro" id="IPR017900">
    <property type="entry name" value="4Fe4S_Fe_S_CS"/>
</dbReference>
<protein>
    <recommendedName>
        <fullName evidence="1">4Fe-4S ferredoxin-type domain-containing protein</fullName>
    </recommendedName>
</protein>
<gene>
    <name evidence="2" type="ORF">S01H1_11250</name>
</gene>